<organism evidence="2 3">
    <name type="scientific">Haloarcula limicola</name>
    <dbReference type="NCBI Taxonomy" id="1429915"/>
    <lineage>
        <taxon>Archaea</taxon>
        <taxon>Methanobacteriati</taxon>
        <taxon>Methanobacteriota</taxon>
        <taxon>Stenosarchaea group</taxon>
        <taxon>Halobacteria</taxon>
        <taxon>Halobacteriales</taxon>
        <taxon>Haloarculaceae</taxon>
        <taxon>Haloarcula</taxon>
    </lineage>
</organism>
<comment type="caution">
    <text evidence="2">The sequence shown here is derived from an EMBL/GenBank/DDBJ whole genome shotgun (WGS) entry which is preliminary data.</text>
</comment>
<dbReference type="InterPro" id="IPR013150">
    <property type="entry name" value="TFIIB_cyclin"/>
</dbReference>
<proteinExistence type="predicted"/>
<sequence>MYRASDRVEQDEWLSEIEATAETLDLGTQARSHAVDLFLSTLPDEERSKRASMAASLYVGALVAGEERSQTAVADAADVSRLSIQKRWKELIESVGLEAPDW</sequence>
<dbReference type="Pfam" id="PF00382">
    <property type="entry name" value="TFIIB"/>
    <property type="match status" value="1"/>
</dbReference>
<accession>A0A8J8C278</accession>
<dbReference type="Proteomes" id="UP000766550">
    <property type="component" value="Unassembled WGS sequence"/>
</dbReference>
<gene>
    <name evidence="2" type="ORF">KTS45_03375</name>
</gene>
<evidence type="ECO:0000313" key="2">
    <source>
        <dbReference type="EMBL" id="MBV0923231.1"/>
    </source>
</evidence>
<evidence type="ECO:0000259" key="1">
    <source>
        <dbReference type="PROSITE" id="PS50003"/>
    </source>
</evidence>
<name>A0A8J8C278_9EURY</name>
<dbReference type="InterPro" id="IPR001849">
    <property type="entry name" value="PH_domain"/>
</dbReference>
<keyword evidence="3" id="KW-1185">Reference proteome</keyword>
<feature type="domain" description="PH" evidence="1">
    <location>
        <begin position="1"/>
        <end position="22"/>
    </location>
</feature>
<dbReference type="GO" id="GO:0017025">
    <property type="term" value="F:TBP-class protein binding"/>
    <property type="evidence" value="ECO:0007669"/>
    <property type="project" value="InterPro"/>
</dbReference>
<reference evidence="2 3" key="1">
    <citation type="submission" date="2021-06" db="EMBL/GenBank/DDBJ databases">
        <title>New haloarchaea isolates fom saline soil.</title>
        <authorList>
            <person name="Duran-Viseras A."/>
            <person name="Sanchez-Porro C.S."/>
            <person name="Ventosa A."/>
        </authorList>
    </citation>
    <scope>NUCLEOTIDE SEQUENCE [LARGE SCALE GENOMIC DNA]</scope>
    <source>
        <strain evidence="2 3">JCM 183640</strain>
    </source>
</reference>
<dbReference type="SUPFAM" id="SSF47954">
    <property type="entry name" value="Cyclin-like"/>
    <property type="match status" value="1"/>
</dbReference>
<dbReference type="Gene3D" id="1.10.472.10">
    <property type="entry name" value="Cyclin-like"/>
    <property type="match status" value="1"/>
</dbReference>
<evidence type="ECO:0000313" key="3">
    <source>
        <dbReference type="Proteomes" id="UP000766550"/>
    </source>
</evidence>
<dbReference type="InterPro" id="IPR036915">
    <property type="entry name" value="Cyclin-like_sf"/>
</dbReference>
<dbReference type="AlphaFoldDB" id="A0A8J8C278"/>
<protein>
    <submittedName>
        <fullName evidence="2">Transcription initiation factor IIB family protein</fullName>
    </submittedName>
</protein>
<dbReference type="EMBL" id="JAHQXF010000001">
    <property type="protein sequence ID" value="MBV0923231.1"/>
    <property type="molecule type" value="Genomic_DNA"/>
</dbReference>
<dbReference type="OrthoDB" id="291244at2157"/>
<dbReference type="RefSeq" id="WP_162316375.1">
    <property type="nucleotide sequence ID" value="NZ_JAHQXF010000001.1"/>
</dbReference>
<dbReference type="PROSITE" id="PS50003">
    <property type="entry name" value="PH_DOMAIN"/>
    <property type="match status" value="1"/>
</dbReference>